<dbReference type="AlphaFoldDB" id="A0A9P6C5E7"/>
<evidence type="ECO:0000313" key="3">
    <source>
        <dbReference type="Proteomes" id="UP000807342"/>
    </source>
</evidence>
<dbReference type="InterPro" id="IPR037045">
    <property type="entry name" value="S8pro/Inhibitor_I9_sf"/>
</dbReference>
<accession>A0A9P6C5E7</accession>
<gene>
    <name evidence="2" type="ORF">P691DRAFT_756492</name>
</gene>
<dbReference type="InterPro" id="IPR010259">
    <property type="entry name" value="S8pro/Inhibitor_I9"/>
</dbReference>
<name>A0A9P6C5E7_9AGAR</name>
<evidence type="ECO:0000259" key="1">
    <source>
        <dbReference type="Pfam" id="PF05922"/>
    </source>
</evidence>
<evidence type="ECO:0000313" key="2">
    <source>
        <dbReference type="EMBL" id="KAF9452377.1"/>
    </source>
</evidence>
<organism evidence="2 3">
    <name type="scientific">Macrolepiota fuliginosa MF-IS2</name>
    <dbReference type="NCBI Taxonomy" id="1400762"/>
    <lineage>
        <taxon>Eukaryota</taxon>
        <taxon>Fungi</taxon>
        <taxon>Dikarya</taxon>
        <taxon>Basidiomycota</taxon>
        <taxon>Agaricomycotina</taxon>
        <taxon>Agaricomycetes</taxon>
        <taxon>Agaricomycetidae</taxon>
        <taxon>Agaricales</taxon>
        <taxon>Agaricineae</taxon>
        <taxon>Agaricaceae</taxon>
        <taxon>Macrolepiota</taxon>
    </lineage>
</organism>
<dbReference type="SUPFAM" id="SSF54897">
    <property type="entry name" value="Protease propeptides/inhibitors"/>
    <property type="match status" value="1"/>
</dbReference>
<sequence length="73" mass="8194">MSGRYIIVFKDKATRAEIEQFIDHLIAEGKIHAHYDALFKGFSASVPDNLVSLFAVDRIIDFIEPDGIVTTQV</sequence>
<reference evidence="2" key="1">
    <citation type="submission" date="2020-11" db="EMBL/GenBank/DDBJ databases">
        <authorList>
            <consortium name="DOE Joint Genome Institute"/>
            <person name="Ahrendt S."/>
            <person name="Riley R."/>
            <person name="Andreopoulos W."/>
            <person name="Labutti K."/>
            <person name="Pangilinan J."/>
            <person name="Ruiz-Duenas F.J."/>
            <person name="Barrasa J.M."/>
            <person name="Sanchez-Garcia M."/>
            <person name="Camarero S."/>
            <person name="Miyauchi S."/>
            <person name="Serrano A."/>
            <person name="Linde D."/>
            <person name="Babiker R."/>
            <person name="Drula E."/>
            <person name="Ayuso-Fernandez I."/>
            <person name="Pacheco R."/>
            <person name="Padilla G."/>
            <person name="Ferreira P."/>
            <person name="Barriuso J."/>
            <person name="Kellner H."/>
            <person name="Castanera R."/>
            <person name="Alfaro M."/>
            <person name="Ramirez L."/>
            <person name="Pisabarro A.G."/>
            <person name="Kuo A."/>
            <person name="Tritt A."/>
            <person name="Lipzen A."/>
            <person name="He G."/>
            <person name="Yan M."/>
            <person name="Ng V."/>
            <person name="Cullen D."/>
            <person name="Martin F."/>
            <person name="Rosso M.-N."/>
            <person name="Henrissat B."/>
            <person name="Hibbett D."/>
            <person name="Martinez A.T."/>
            <person name="Grigoriev I.V."/>
        </authorList>
    </citation>
    <scope>NUCLEOTIDE SEQUENCE</scope>
    <source>
        <strain evidence="2">MF-IS2</strain>
    </source>
</reference>
<comment type="caution">
    <text evidence="2">The sequence shown here is derived from an EMBL/GenBank/DDBJ whole genome shotgun (WGS) entry which is preliminary data.</text>
</comment>
<keyword evidence="3" id="KW-1185">Reference proteome</keyword>
<dbReference type="OrthoDB" id="5518345at2759"/>
<dbReference type="EMBL" id="MU151072">
    <property type="protein sequence ID" value="KAF9452377.1"/>
    <property type="molecule type" value="Genomic_DNA"/>
</dbReference>
<dbReference type="Proteomes" id="UP000807342">
    <property type="component" value="Unassembled WGS sequence"/>
</dbReference>
<protein>
    <recommendedName>
        <fullName evidence="1">Inhibitor I9 domain-containing protein</fullName>
    </recommendedName>
</protein>
<proteinExistence type="predicted"/>
<feature type="domain" description="Inhibitor I9" evidence="1">
    <location>
        <begin position="4"/>
        <end position="71"/>
    </location>
</feature>
<dbReference type="Gene3D" id="3.30.70.80">
    <property type="entry name" value="Peptidase S8 propeptide/proteinase inhibitor I9"/>
    <property type="match status" value="1"/>
</dbReference>
<dbReference type="Pfam" id="PF05922">
    <property type="entry name" value="Inhibitor_I9"/>
    <property type="match status" value="1"/>
</dbReference>